<feature type="compositionally biased region" description="Basic and acidic residues" evidence="1">
    <location>
        <begin position="1"/>
        <end position="10"/>
    </location>
</feature>
<protein>
    <submittedName>
        <fullName evidence="2">Uncharacterized protein</fullName>
    </submittedName>
</protein>
<dbReference type="AlphaFoldDB" id="A0A0C2CUF7"/>
<feature type="region of interest" description="Disordered" evidence="1">
    <location>
        <begin position="1"/>
        <end position="23"/>
    </location>
</feature>
<evidence type="ECO:0000256" key="1">
    <source>
        <dbReference type="SAM" id="MobiDB-lite"/>
    </source>
</evidence>
<evidence type="ECO:0000313" key="3">
    <source>
        <dbReference type="Proteomes" id="UP000031599"/>
    </source>
</evidence>
<dbReference type="EMBL" id="JMCC02000262">
    <property type="protein sequence ID" value="KIG11537.1"/>
    <property type="molecule type" value="Genomic_DNA"/>
</dbReference>
<evidence type="ECO:0000313" key="2">
    <source>
        <dbReference type="EMBL" id="KIG11537.1"/>
    </source>
</evidence>
<comment type="caution">
    <text evidence="2">The sequence shown here is derived from an EMBL/GenBank/DDBJ whole genome shotgun (WGS) entry which is preliminary data.</text>
</comment>
<proteinExistence type="predicted"/>
<dbReference type="Proteomes" id="UP000031599">
    <property type="component" value="Unassembled WGS sequence"/>
</dbReference>
<name>A0A0C2CUF7_9BACT</name>
<gene>
    <name evidence="2" type="ORF">DB30_03435</name>
</gene>
<sequence length="46" mass="5312">MLLAGRRDRQPWPSQLRVRQRLPRRLRALAGARPGPRPAPGSLHRH</sequence>
<reference evidence="2 3" key="1">
    <citation type="submission" date="2014-12" db="EMBL/GenBank/DDBJ databases">
        <title>Genome assembly of Enhygromyxa salina DSM 15201.</title>
        <authorList>
            <person name="Sharma G."/>
            <person name="Subramanian S."/>
        </authorList>
    </citation>
    <scope>NUCLEOTIDE SEQUENCE [LARGE SCALE GENOMIC DNA]</scope>
    <source>
        <strain evidence="2 3">DSM 15201</strain>
    </source>
</reference>
<organism evidence="2 3">
    <name type="scientific">Enhygromyxa salina</name>
    <dbReference type="NCBI Taxonomy" id="215803"/>
    <lineage>
        <taxon>Bacteria</taxon>
        <taxon>Pseudomonadati</taxon>
        <taxon>Myxococcota</taxon>
        <taxon>Polyangia</taxon>
        <taxon>Nannocystales</taxon>
        <taxon>Nannocystaceae</taxon>
        <taxon>Enhygromyxa</taxon>
    </lineage>
</organism>
<accession>A0A0C2CUF7</accession>